<accession>A0A1G7UVY8</accession>
<dbReference type="OrthoDB" id="1004764at2"/>
<dbReference type="InterPro" id="IPR009081">
    <property type="entry name" value="PP-bd_ACP"/>
</dbReference>
<dbReference type="Pfam" id="PF00550">
    <property type="entry name" value="PP-binding"/>
    <property type="match status" value="1"/>
</dbReference>
<feature type="domain" description="Carrier" evidence="1">
    <location>
        <begin position="11"/>
        <end position="86"/>
    </location>
</feature>
<dbReference type="STRING" id="659014.SAMN04487996_119125"/>
<dbReference type="RefSeq" id="WP_015811471.1">
    <property type="nucleotide sequence ID" value="NZ_FNAN01000019.1"/>
</dbReference>
<keyword evidence="3" id="KW-1185">Reference proteome</keyword>
<protein>
    <submittedName>
        <fullName evidence="2">Acyl carrier protein</fullName>
    </submittedName>
</protein>
<evidence type="ECO:0000313" key="3">
    <source>
        <dbReference type="Proteomes" id="UP000198748"/>
    </source>
</evidence>
<name>A0A1G7UVY8_9BACT</name>
<dbReference type="InterPro" id="IPR036736">
    <property type="entry name" value="ACP-like_sf"/>
</dbReference>
<organism evidence="2 3">
    <name type="scientific">Dyadobacter soli</name>
    <dbReference type="NCBI Taxonomy" id="659014"/>
    <lineage>
        <taxon>Bacteria</taxon>
        <taxon>Pseudomonadati</taxon>
        <taxon>Bacteroidota</taxon>
        <taxon>Cytophagia</taxon>
        <taxon>Cytophagales</taxon>
        <taxon>Spirosomataceae</taxon>
        <taxon>Dyadobacter</taxon>
    </lineage>
</organism>
<dbReference type="EMBL" id="FNAN01000019">
    <property type="protein sequence ID" value="SDG51712.1"/>
    <property type="molecule type" value="Genomic_DNA"/>
</dbReference>
<evidence type="ECO:0000259" key="1">
    <source>
        <dbReference type="PROSITE" id="PS50075"/>
    </source>
</evidence>
<dbReference type="AlphaFoldDB" id="A0A1G7UVY8"/>
<dbReference type="SUPFAM" id="SSF47336">
    <property type="entry name" value="ACP-like"/>
    <property type="match status" value="1"/>
</dbReference>
<dbReference type="Proteomes" id="UP000198748">
    <property type="component" value="Unassembled WGS sequence"/>
</dbReference>
<dbReference type="PROSITE" id="PS50075">
    <property type="entry name" value="CARRIER"/>
    <property type="match status" value="1"/>
</dbReference>
<dbReference type="Gene3D" id="1.10.1200.10">
    <property type="entry name" value="ACP-like"/>
    <property type="match status" value="1"/>
</dbReference>
<evidence type="ECO:0000313" key="2">
    <source>
        <dbReference type="EMBL" id="SDG51712.1"/>
    </source>
</evidence>
<proteinExistence type="predicted"/>
<reference evidence="3" key="1">
    <citation type="submission" date="2016-10" db="EMBL/GenBank/DDBJ databases">
        <authorList>
            <person name="Varghese N."/>
            <person name="Submissions S."/>
        </authorList>
    </citation>
    <scope>NUCLEOTIDE SEQUENCE [LARGE SCALE GENOMIC DNA]</scope>
    <source>
        <strain evidence="3">DSM 25329</strain>
    </source>
</reference>
<gene>
    <name evidence="2" type="ORF">SAMN04487996_119125</name>
</gene>
<sequence>MYANDVKMSWEEVIEETRDFLSEEFEVDRDLILPENSLKDTLDLDSLDYVDLVVLIDENLNIKLTGEDFKEIVTFGDFYQLVRKKLAL</sequence>